<dbReference type="Gene3D" id="1.10.940.10">
    <property type="entry name" value="NusB-like"/>
    <property type="match status" value="1"/>
</dbReference>
<name>F3YXW2_DESAF</name>
<dbReference type="Pfam" id="PF01029">
    <property type="entry name" value="NusB"/>
    <property type="match status" value="1"/>
</dbReference>
<dbReference type="KEGG" id="daf:Desaf_2340"/>
<dbReference type="SUPFAM" id="SSF48013">
    <property type="entry name" value="NusB-like"/>
    <property type="match status" value="1"/>
</dbReference>
<evidence type="ECO:0000256" key="4">
    <source>
        <dbReference type="ARBA" id="ARBA00023015"/>
    </source>
</evidence>
<keyword evidence="3 6" id="KW-0694">RNA-binding</keyword>
<dbReference type="STRING" id="690850.Desaf_2340"/>
<keyword evidence="2 6" id="KW-0889">Transcription antitermination</keyword>
<dbReference type="PANTHER" id="PTHR11078">
    <property type="entry name" value="N UTILIZATION SUBSTANCE PROTEIN B-RELATED"/>
    <property type="match status" value="1"/>
</dbReference>
<keyword evidence="9" id="KW-1185">Reference proteome</keyword>
<evidence type="ECO:0000256" key="3">
    <source>
        <dbReference type="ARBA" id="ARBA00022884"/>
    </source>
</evidence>
<dbReference type="InterPro" id="IPR035926">
    <property type="entry name" value="NusB-like_sf"/>
</dbReference>
<evidence type="ECO:0000256" key="6">
    <source>
        <dbReference type="HAMAP-Rule" id="MF_00073"/>
    </source>
</evidence>
<dbReference type="GO" id="GO:0005829">
    <property type="term" value="C:cytosol"/>
    <property type="evidence" value="ECO:0007669"/>
    <property type="project" value="TreeGrafter"/>
</dbReference>
<dbReference type="HOGENOM" id="CLU_087843_3_3_7"/>
<accession>F3YXW2</accession>
<evidence type="ECO:0000256" key="2">
    <source>
        <dbReference type="ARBA" id="ARBA00022814"/>
    </source>
</evidence>
<protein>
    <recommendedName>
        <fullName evidence="6">Transcription antitermination protein NusB</fullName>
    </recommendedName>
    <alternativeName>
        <fullName evidence="6">Antitermination factor NusB</fullName>
    </alternativeName>
</protein>
<dbReference type="CDD" id="cd00619">
    <property type="entry name" value="Terminator_NusB"/>
    <property type="match status" value="1"/>
</dbReference>
<evidence type="ECO:0000313" key="9">
    <source>
        <dbReference type="Proteomes" id="UP000007844"/>
    </source>
</evidence>
<feature type="domain" description="NusB/RsmB/TIM44" evidence="7">
    <location>
        <begin position="12"/>
        <end position="143"/>
    </location>
</feature>
<dbReference type="GO" id="GO:0003723">
    <property type="term" value="F:RNA binding"/>
    <property type="evidence" value="ECO:0007669"/>
    <property type="project" value="UniProtKB-UniRule"/>
</dbReference>
<keyword evidence="4 6" id="KW-0805">Transcription regulation</keyword>
<dbReference type="NCBIfam" id="TIGR01951">
    <property type="entry name" value="nusB"/>
    <property type="match status" value="1"/>
</dbReference>
<dbReference type="RefSeq" id="WP_005987091.1">
    <property type="nucleotide sequence ID" value="NC_016629.1"/>
</dbReference>
<comment type="function">
    <text evidence="6">Involved in transcription antitermination. Required for transcription of ribosomal RNA (rRNA) genes. Binds specifically to the boxA antiterminator sequence of the ribosomal RNA (rrn) operons.</text>
</comment>
<sequence>MSEKKKSARRFAREKAFQVLYGIEFTDSSHLGAVRDAFVEYPRPERQTKLDEKSDTFAWELVKGTWESKAELDGIIGRFSQNWKVTRIAKVDLTILRLGMFEILHRPDIPLKVAINEAVELAKEFGDEHSRNFVNGILDAAARAVDTGEIGTRPPQAKGDE</sequence>
<gene>
    <name evidence="6" type="primary">nusB</name>
    <name evidence="8" type="ORF">Desaf_2340</name>
</gene>
<keyword evidence="5 6" id="KW-0804">Transcription</keyword>
<dbReference type="HAMAP" id="MF_00073">
    <property type="entry name" value="NusB"/>
    <property type="match status" value="1"/>
</dbReference>
<comment type="similarity">
    <text evidence="1 6">Belongs to the NusB family.</text>
</comment>
<evidence type="ECO:0000259" key="7">
    <source>
        <dbReference type="Pfam" id="PF01029"/>
    </source>
</evidence>
<dbReference type="eggNOG" id="COG0781">
    <property type="taxonomic scope" value="Bacteria"/>
</dbReference>
<dbReference type="EMBL" id="CP003221">
    <property type="protein sequence ID" value="EGJ50664.1"/>
    <property type="molecule type" value="Genomic_DNA"/>
</dbReference>
<evidence type="ECO:0000256" key="5">
    <source>
        <dbReference type="ARBA" id="ARBA00023163"/>
    </source>
</evidence>
<dbReference type="GO" id="GO:0006353">
    <property type="term" value="P:DNA-templated transcription termination"/>
    <property type="evidence" value="ECO:0007669"/>
    <property type="project" value="UniProtKB-UniRule"/>
</dbReference>
<organism evidence="8 9">
    <name type="scientific">Desulfocurvibacter africanus subsp. africanus str. Walvis Bay</name>
    <dbReference type="NCBI Taxonomy" id="690850"/>
    <lineage>
        <taxon>Bacteria</taxon>
        <taxon>Pseudomonadati</taxon>
        <taxon>Thermodesulfobacteriota</taxon>
        <taxon>Desulfovibrionia</taxon>
        <taxon>Desulfovibrionales</taxon>
        <taxon>Desulfovibrionaceae</taxon>
        <taxon>Desulfocurvibacter</taxon>
    </lineage>
</organism>
<dbReference type="GO" id="GO:0031564">
    <property type="term" value="P:transcription antitermination"/>
    <property type="evidence" value="ECO:0007669"/>
    <property type="project" value="UniProtKB-KW"/>
</dbReference>
<dbReference type="PANTHER" id="PTHR11078:SF3">
    <property type="entry name" value="ANTITERMINATION NUSB DOMAIN-CONTAINING PROTEIN"/>
    <property type="match status" value="1"/>
</dbReference>
<dbReference type="Proteomes" id="UP000007844">
    <property type="component" value="Chromosome"/>
</dbReference>
<evidence type="ECO:0000256" key="1">
    <source>
        <dbReference type="ARBA" id="ARBA00005952"/>
    </source>
</evidence>
<proteinExistence type="inferred from homology"/>
<evidence type="ECO:0000313" key="8">
    <source>
        <dbReference type="EMBL" id="EGJ50664.1"/>
    </source>
</evidence>
<dbReference type="InterPro" id="IPR011605">
    <property type="entry name" value="NusB_fam"/>
</dbReference>
<dbReference type="InterPro" id="IPR006027">
    <property type="entry name" value="NusB_RsmB_TIM44"/>
</dbReference>
<dbReference type="AlphaFoldDB" id="F3YXW2"/>
<reference evidence="8 9" key="1">
    <citation type="journal article" date="2011" name="J. Bacteriol.">
        <title>Genome sequence of the mercury-methylating and pleomorphic Desulfovibrio africanus Strain Walvis Bay.</title>
        <authorList>
            <person name="Brown S.D."/>
            <person name="Wall J.D."/>
            <person name="Kucken A.M."/>
            <person name="Gilmour C.C."/>
            <person name="Podar M."/>
            <person name="Brandt C.C."/>
            <person name="Teshima H."/>
            <person name="Detter J.C."/>
            <person name="Han C.S."/>
            <person name="Land M.L."/>
            <person name="Lucas S."/>
            <person name="Han J."/>
            <person name="Pennacchio L."/>
            <person name="Nolan M."/>
            <person name="Pitluck S."/>
            <person name="Woyke T."/>
            <person name="Goodwin L."/>
            <person name="Palumbo A.V."/>
            <person name="Elias D.A."/>
        </authorList>
    </citation>
    <scope>NUCLEOTIDE SEQUENCE [LARGE SCALE GENOMIC DNA]</scope>
    <source>
        <strain evidence="8 9">Walvis Bay</strain>
    </source>
</reference>